<protein>
    <submittedName>
        <fullName evidence="1">Uncharacterized protein</fullName>
    </submittedName>
</protein>
<accession>A0A8T0HZ14</accession>
<sequence length="117" mass="13026">MPLDPRYPEPHDPGLDAQSITAKLCSTEYSISLTPFNLLFYHRATPIQQPSCGFIKNLSRIRTPIFTTAVSLPSEDLQVTPEAPVRFSWSLSCSGASKGRRSTKRSLRKHVILVPSN</sequence>
<comment type="caution">
    <text evidence="1">The sequence shown here is derived from an EMBL/GenBank/DDBJ whole genome shotgun (WGS) entry which is preliminary data.</text>
</comment>
<evidence type="ECO:0000313" key="2">
    <source>
        <dbReference type="Proteomes" id="UP000822688"/>
    </source>
</evidence>
<organism evidence="1 2">
    <name type="scientific">Ceratodon purpureus</name>
    <name type="common">Fire moss</name>
    <name type="synonym">Dicranum purpureum</name>
    <dbReference type="NCBI Taxonomy" id="3225"/>
    <lineage>
        <taxon>Eukaryota</taxon>
        <taxon>Viridiplantae</taxon>
        <taxon>Streptophyta</taxon>
        <taxon>Embryophyta</taxon>
        <taxon>Bryophyta</taxon>
        <taxon>Bryophytina</taxon>
        <taxon>Bryopsida</taxon>
        <taxon>Dicranidae</taxon>
        <taxon>Pseudoditrichales</taxon>
        <taxon>Ditrichaceae</taxon>
        <taxon>Ceratodon</taxon>
    </lineage>
</organism>
<dbReference type="AlphaFoldDB" id="A0A8T0HZ14"/>
<proteinExistence type="predicted"/>
<keyword evidence="2" id="KW-1185">Reference proteome</keyword>
<dbReference type="EMBL" id="CM026425">
    <property type="protein sequence ID" value="KAG0575578.1"/>
    <property type="molecule type" value="Genomic_DNA"/>
</dbReference>
<evidence type="ECO:0000313" key="1">
    <source>
        <dbReference type="EMBL" id="KAG0575578.1"/>
    </source>
</evidence>
<gene>
    <name evidence="1" type="ORF">KC19_5G014100</name>
</gene>
<reference evidence="1" key="1">
    <citation type="submission" date="2020-06" db="EMBL/GenBank/DDBJ databases">
        <title>WGS assembly of Ceratodon purpureus strain R40.</title>
        <authorList>
            <person name="Carey S.B."/>
            <person name="Jenkins J."/>
            <person name="Shu S."/>
            <person name="Lovell J.T."/>
            <person name="Sreedasyam A."/>
            <person name="Maumus F."/>
            <person name="Tiley G.P."/>
            <person name="Fernandez-Pozo N."/>
            <person name="Barry K."/>
            <person name="Chen C."/>
            <person name="Wang M."/>
            <person name="Lipzen A."/>
            <person name="Daum C."/>
            <person name="Saski C.A."/>
            <person name="Payton A.C."/>
            <person name="Mcbreen J.C."/>
            <person name="Conrad R.E."/>
            <person name="Kollar L.M."/>
            <person name="Olsson S."/>
            <person name="Huttunen S."/>
            <person name="Landis J.B."/>
            <person name="Wickett N.J."/>
            <person name="Johnson M.G."/>
            <person name="Rensing S.A."/>
            <person name="Grimwood J."/>
            <person name="Schmutz J."/>
            <person name="Mcdaniel S.F."/>
        </authorList>
    </citation>
    <scope>NUCLEOTIDE SEQUENCE</scope>
    <source>
        <strain evidence="1">R40</strain>
    </source>
</reference>
<dbReference type="Proteomes" id="UP000822688">
    <property type="component" value="Chromosome 5"/>
</dbReference>
<name>A0A8T0HZ14_CERPU</name>